<dbReference type="Proteomes" id="UP000242450">
    <property type="component" value="Chromosome 4"/>
</dbReference>
<gene>
    <name evidence="2" type="ORF">Celaphus_00004905</name>
</gene>
<dbReference type="CDD" id="cd07765">
    <property type="entry name" value="KRAB_A-box"/>
    <property type="match status" value="1"/>
</dbReference>
<protein>
    <submittedName>
        <fullName evidence="2">ZNF582</fullName>
    </submittedName>
</protein>
<name>A0A212DCP7_CEREH</name>
<dbReference type="PANTHER" id="PTHR23232:SF117">
    <property type="entry name" value="KRAB DOMAIN-CONTAINING PROTEIN"/>
    <property type="match status" value="1"/>
</dbReference>
<proteinExistence type="predicted"/>
<dbReference type="OrthoDB" id="9750183at2759"/>
<dbReference type="InterPro" id="IPR036051">
    <property type="entry name" value="KRAB_dom_sf"/>
</dbReference>
<dbReference type="InterPro" id="IPR001909">
    <property type="entry name" value="KRAB"/>
</dbReference>
<evidence type="ECO:0000313" key="3">
    <source>
        <dbReference type="Proteomes" id="UP000242450"/>
    </source>
</evidence>
<dbReference type="SMART" id="SM00349">
    <property type="entry name" value="KRAB"/>
    <property type="match status" value="1"/>
</dbReference>
<dbReference type="AlphaFoldDB" id="A0A212DCP7"/>
<dbReference type="EMBL" id="MKHE01000004">
    <property type="protein sequence ID" value="OWK16005.1"/>
    <property type="molecule type" value="Genomic_DNA"/>
</dbReference>
<dbReference type="GO" id="GO:0006355">
    <property type="term" value="P:regulation of DNA-templated transcription"/>
    <property type="evidence" value="ECO:0007669"/>
    <property type="project" value="InterPro"/>
</dbReference>
<sequence length="83" mass="9216">HTCLLFQGSDLFRDVAIVFSQEEWEQLAPTQRDLYRDVMLETYSNLVSLGLAVSKPDVISFLEQGKEPWTVGEVATGGPCPGE</sequence>
<dbReference type="PANTHER" id="PTHR23232">
    <property type="entry name" value="KRAB DOMAIN C2H2 ZINC FINGER"/>
    <property type="match status" value="1"/>
</dbReference>
<feature type="non-terminal residue" evidence="2">
    <location>
        <position position="1"/>
    </location>
</feature>
<comment type="caution">
    <text evidence="2">The sequence shown here is derived from an EMBL/GenBank/DDBJ whole genome shotgun (WGS) entry which is preliminary data.</text>
</comment>
<organism evidence="2 3">
    <name type="scientific">Cervus elaphus hippelaphus</name>
    <name type="common">European red deer</name>
    <dbReference type="NCBI Taxonomy" id="46360"/>
    <lineage>
        <taxon>Eukaryota</taxon>
        <taxon>Metazoa</taxon>
        <taxon>Chordata</taxon>
        <taxon>Craniata</taxon>
        <taxon>Vertebrata</taxon>
        <taxon>Euteleostomi</taxon>
        <taxon>Mammalia</taxon>
        <taxon>Eutheria</taxon>
        <taxon>Laurasiatheria</taxon>
        <taxon>Artiodactyla</taxon>
        <taxon>Ruminantia</taxon>
        <taxon>Pecora</taxon>
        <taxon>Cervidae</taxon>
        <taxon>Cervinae</taxon>
        <taxon>Cervus</taxon>
    </lineage>
</organism>
<dbReference type="PROSITE" id="PS50805">
    <property type="entry name" value="KRAB"/>
    <property type="match status" value="1"/>
</dbReference>
<dbReference type="SUPFAM" id="SSF109640">
    <property type="entry name" value="KRAB domain (Kruppel-associated box)"/>
    <property type="match status" value="1"/>
</dbReference>
<dbReference type="Gene3D" id="6.10.140.140">
    <property type="match status" value="1"/>
</dbReference>
<dbReference type="InterPro" id="IPR050169">
    <property type="entry name" value="Krueppel_C2H2_ZnF"/>
</dbReference>
<keyword evidence="3" id="KW-1185">Reference proteome</keyword>
<evidence type="ECO:0000259" key="1">
    <source>
        <dbReference type="PROSITE" id="PS50805"/>
    </source>
</evidence>
<reference evidence="2 3" key="1">
    <citation type="journal article" date="2018" name="Mol. Genet. Genomics">
        <title>The red deer Cervus elaphus genome CerEla1.0: sequencing, annotating, genes, and chromosomes.</title>
        <authorList>
            <person name="Bana N.A."/>
            <person name="Nyiri A."/>
            <person name="Nagy J."/>
            <person name="Frank K."/>
            <person name="Nagy T."/>
            <person name="Steger V."/>
            <person name="Schiller M."/>
            <person name="Lakatos P."/>
            <person name="Sugar L."/>
            <person name="Horn P."/>
            <person name="Barta E."/>
            <person name="Orosz L."/>
        </authorList>
    </citation>
    <scope>NUCLEOTIDE SEQUENCE [LARGE SCALE GENOMIC DNA]</scope>
    <source>
        <strain evidence="2">Hungarian</strain>
    </source>
</reference>
<dbReference type="Pfam" id="PF01352">
    <property type="entry name" value="KRAB"/>
    <property type="match status" value="1"/>
</dbReference>
<feature type="domain" description="KRAB" evidence="1">
    <location>
        <begin position="10"/>
        <end position="81"/>
    </location>
</feature>
<evidence type="ECO:0000313" key="2">
    <source>
        <dbReference type="EMBL" id="OWK16005.1"/>
    </source>
</evidence>
<accession>A0A212DCP7</accession>